<dbReference type="AlphaFoldDB" id="A0A3P3W660"/>
<proteinExistence type="predicted"/>
<evidence type="ECO:0000259" key="2">
    <source>
        <dbReference type="Pfam" id="PF25023"/>
    </source>
</evidence>
<dbReference type="PRINTS" id="PR00394">
    <property type="entry name" value="RHSPROTEIN"/>
</dbReference>
<evidence type="ECO:0000313" key="3">
    <source>
        <dbReference type="EMBL" id="RRJ90612.1"/>
    </source>
</evidence>
<gene>
    <name evidence="3" type="ORF">EG240_07900</name>
</gene>
<protein>
    <recommendedName>
        <fullName evidence="2">Teneurin-like YD-shell domain-containing protein</fullName>
    </recommendedName>
</protein>
<dbReference type="InterPro" id="IPR056823">
    <property type="entry name" value="TEN-like_YD-shell"/>
</dbReference>
<dbReference type="PANTHER" id="PTHR32305:SF15">
    <property type="entry name" value="PROTEIN RHSA-RELATED"/>
    <property type="match status" value="1"/>
</dbReference>
<organism evidence="3 4">
    <name type="scientific">Paenimyroides tangerinum</name>
    <dbReference type="NCBI Taxonomy" id="2488728"/>
    <lineage>
        <taxon>Bacteria</taxon>
        <taxon>Pseudomonadati</taxon>
        <taxon>Bacteroidota</taxon>
        <taxon>Flavobacteriia</taxon>
        <taxon>Flavobacteriales</taxon>
        <taxon>Flavobacteriaceae</taxon>
        <taxon>Paenimyroides</taxon>
    </lineage>
</organism>
<dbReference type="RefSeq" id="WP_125018855.1">
    <property type="nucleotide sequence ID" value="NZ_RQVQ01000015.1"/>
</dbReference>
<dbReference type="InterPro" id="IPR022385">
    <property type="entry name" value="Rhs_assc_core"/>
</dbReference>
<name>A0A3P3W660_9FLAO</name>
<reference evidence="3 4" key="1">
    <citation type="submission" date="2018-11" db="EMBL/GenBank/DDBJ databases">
        <title>Flavobacterium sp. nov., YIM 102701-2 draft genome.</title>
        <authorList>
            <person name="Li G."/>
            <person name="Jiang Y."/>
        </authorList>
    </citation>
    <scope>NUCLEOTIDE SEQUENCE [LARGE SCALE GENOMIC DNA]</scope>
    <source>
        <strain evidence="3 4">YIM 102701-2</strain>
    </source>
</reference>
<dbReference type="InterPro" id="IPR050708">
    <property type="entry name" value="T6SS_VgrG/RHS"/>
</dbReference>
<dbReference type="EMBL" id="RQVQ01000015">
    <property type="protein sequence ID" value="RRJ90612.1"/>
    <property type="molecule type" value="Genomic_DNA"/>
</dbReference>
<dbReference type="Pfam" id="PF05593">
    <property type="entry name" value="RHS_repeat"/>
    <property type="match status" value="1"/>
</dbReference>
<dbReference type="InterPro" id="IPR031325">
    <property type="entry name" value="RHS_repeat"/>
</dbReference>
<sequence length="544" mass="63128">MHYTNEGQLQKQEFSGGVQSEFDYDHSGRITGQKIQVATKQTLDKKFYWNPENKLNQVFNQLTQKHTAYYYDDFGGLSAAKFEDGFVQFKTPDQVGNIYETKSQKDRVYDKGGKLLRDRKWYYHYDNKGNLQLKTKRKLFETQKSNKPQKPQNLQELFPLSFQWSLLGNNLKDTNFDLEVDHQEISSETNWNLGDWFYQWTSNGMLKRVKTPEGKEIKFEYDALGRRTTKIANNKIYRYIWDADVLLHEWHYPLSERPVLQINENGDLEYSHPEPVENLITWLYQTDSFVPCGKIENGEKYSIVSDYLGRPIQVFNKYSNIVWSADYDIYGKLLNLKGEKQFIPFRQLGQYEDEELGGLYYNRFRYYDSNNGLYISKDPIGLAGNNPTLYGYVADTNVEIDPFGLLNEFGIAGYGNALHVKDGLSAHELLQNAWLRNNEIVSGRMSGIAKSNPAMALQENMMHKTISKLQAQYGLHNPNVLKSQTALQNINRNTAITRRGIFEDLVNKRGWQPANAKEFATKKALELRNEAIDFAKKNGLIKCH</sequence>
<accession>A0A3P3W660</accession>
<dbReference type="Pfam" id="PF25023">
    <property type="entry name" value="TEN_YD-shell"/>
    <property type="match status" value="2"/>
</dbReference>
<keyword evidence="4" id="KW-1185">Reference proteome</keyword>
<keyword evidence="1" id="KW-0677">Repeat</keyword>
<dbReference type="Gene3D" id="2.180.10.10">
    <property type="entry name" value="RHS repeat-associated core"/>
    <property type="match status" value="1"/>
</dbReference>
<dbReference type="OrthoDB" id="9765204at2"/>
<evidence type="ECO:0000313" key="4">
    <source>
        <dbReference type="Proteomes" id="UP000275719"/>
    </source>
</evidence>
<dbReference type="NCBIfam" id="TIGR03696">
    <property type="entry name" value="Rhs_assc_core"/>
    <property type="match status" value="1"/>
</dbReference>
<feature type="domain" description="Teneurin-like YD-shell" evidence="2">
    <location>
        <begin position="19"/>
        <end position="140"/>
    </location>
</feature>
<dbReference type="Proteomes" id="UP000275719">
    <property type="component" value="Unassembled WGS sequence"/>
</dbReference>
<dbReference type="PANTHER" id="PTHR32305">
    <property type="match status" value="1"/>
</dbReference>
<feature type="domain" description="Teneurin-like YD-shell" evidence="2">
    <location>
        <begin position="279"/>
        <end position="378"/>
    </location>
</feature>
<comment type="caution">
    <text evidence="3">The sequence shown here is derived from an EMBL/GenBank/DDBJ whole genome shotgun (WGS) entry which is preliminary data.</text>
</comment>
<evidence type="ECO:0000256" key="1">
    <source>
        <dbReference type="ARBA" id="ARBA00022737"/>
    </source>
</evidence>